<evidence type="ECO:0000313" key="2">
    <source>
        <dbReference type="EMBL" id="KAI1232812.1"/>
    </source>
</evidence>
<reference evidence="2" key="3">
    <citation type="submission" date="2022-01" db="EMBL/GenBank/DDBJ databases">
        <authorList>
            <person name="Rubenstein D.R."/>
        </authorList>
    </citation>
    <scope>NUCLEOTIDE SEQUENCE</scope>
    <source>
        <strain evidence="2">SS15</strain>
        <tissue evidence="2">Liver</tissue>
    </source>
</reference>
<reference evidence="2 3" key="2">
    <citation type="journal article" date="2021" name="J. Hered.">
        <title>Feather Gene Expression Elucidates the Developmental Basis of Plumage Iridescence in African Starlings.</title>
        <authorList>
            <person name="Rubenstein D.R."/>
            <person name="Corvelo A."/>
            <person name="MacManes M.D."/>
            <person name="Maia R."/>
            <person name="Narzisi G."/>
            <person name="Rousaki A."/>
            <person name="Vandenabeele P."/>
            <person name="Shawkey M.D."/>
            <person name="Solomon J."/>
        </authorList>
    </citation>
    <scope>NUCLEOTIDE SEQUENCE [LARGE SCALE GENOMIC DNA]</scope>
    <source>
        <strain evidence="2">SS15</strain>
    </source>
</reference>
<evidence type="ECO:0000313" key="1">
    <source>
        <dbReference type="EMBL" id="KAG0120975.1"/>
    </source>
</evidence>
<dbReference type="Proteomes" id="UP000618051">
    <property type="component" value="Unassembled WGS sequence"/>
</dbReference>
<dbReference type="OrthoDB" id="9034619at2759"/>
<protein>
    <submittedName>
        <fullName evidence="1">Uncharacterized protein</fullName>
    </submittedName>
</protein>
<accession>A0A835TWM5</accession>
<keyword evidence="3" id="KW-1185">Reference proteome</keyword>
<proteinExistence type="predicted"/>
<dbReference type="AlphaFoldDB" id="A0A835TWM5"/>
<reference evidence="1" key="1">
    <citation type="submission" date="2020-10" db="EMBL/GenBank/DDBJ databases">
        <title>Feather gene expression reveals the developmental basis of iridescence in African starlings.</title>
        <authorList>
            <person name="Rubenstein D.R."/>
        </authorList>
    </citation>
    <scope>NUCLEOTIDE SEQUENCE</scope>
    <source>
        <strain evidence="1">SS15</strain>
        <tissue evidence="1">Liver</tissue>
    </source>
</reference>
<feature type="non-terminal residue" evidence="1">
    <location>
        <position position="1"/>
    </location>
</feature>
<comment type="caution">
    <text evidence="1">The sequence shown here is derived from an EMBL/GenBank/DDBJ whole genome shotgun (WGS) entry which is preliminary data.</text>
</comment>
<gene>
    <name evidence="2" type="ORF">IHE44_0006655</name>
    <name evidence="1" type="ORF">IHE44_011757</name>
</gene>
<evidence type="ECO:0000313" key="3">
    <source>
        <dbReference type="Proteomes" id="UP000618051"/>
    </source>
</evidence>
<organism evidence="1">
    <name type="scientific">Lamprotornis superbus</name>
    <dbReference type="NCBI Taxonomy" id="245042"/>
    <lineage>
        <taxon>Eukaryota</taxon>
        <taxon>Metazoa</taxon>
        <taxon>Chordata</taxon>
        <taxon>Craniata</taxon>
        <taxon>Vertebrata</taxon>
        <taxon>Euteleostomi</taxon>
        <taxon>Archelosauria</taxon>
        <taxon>Archosauria</taxon>
        <taxon>Dinosauria</taxon>
        <taxon>Saurischia</taxon>
        <taxon>Theropoda</taxon>
        <taxon>Coelurosauria</taxon>
        <taxon>Aves</taxon>
        <taxon>Neognathae</taxon>
        <taxon>Neoaves</taxon>
        <taxon>Telluraves</taxon>
        <taxon>Australaves</taxon>
        <taxon>Passeriformes</taxon>
        <taxon>Sturnidae</taxon>
        <taxon>Lamprotornis</taxon>
    </lineage>
</organism>
<dbReference type="EMBL" id="JADDUC020000021">
    <property type="protein sequence ID" value="KAI1232812.1"/>
    <property type="molecule type" value="Genomic_DNA"/>
</dbReference>
<sequence length="255" mass="27452">RKKEMLELKQMKATMMQEVNKDEKGGAVSAAGNEEDNDHHVENNLVNLLEESIQLPVVGLARGCSMISDLMEELTHVFGQGLSNSFYPVPQEAIGVGSAFAGWSPRAEDVVTHLPPGAARCRDGPEEIPCACGAAAKLQEGAAGGGYAVSSITLRRKQDPSLLHSLCTGSYLHVEKTAHKDEESFMAEMISGVRQGDSDVFVGSQPTAAGIPSTTCLEIYAVAEAKFFRHLCRQAPQDTWHCECLQLLIHSLTGS</sequence>
<name>A0A835TWM5_9PASS</name>
<dbReference type="EMBL" id="JADDUC010000056">
    <property type="protein sequence ID" value="KAG0120975.1"/>
    <property type="molecule type" value="Genomic_DNA"/>
</dbReference>
<feature type="non-terminal residue" evidence="1">
    <location>
        <position position="255"/>
    </location>
</feature>